<dbReference type="Proteomes" id="UP000019486">
    <property type="component" value="Unassembled WGS sequence"/>
</dbReference>
<proteinExistence type="predicted"/>
<evidence type="ECO:0000313" key="2">
    <source>
        <dbReference type="Proteomes" id="UP000019486"/>
    </source>
</evidence>
<dbReference type="EMBL" id="AVFL01000033">
    <property type="protein sequence ID" value="EWY36959.1"/>
    <property type="molecule type" value="Genomic_DNA"/>
</dbReference>
<evidence type="ECO:0000313" key="1">
    <source>
        <dbReference type="EMBL" id="EWY36959.1"/>
    </source>
</evidence>
<comment type="caution">
    <text evidence="1">The sequence shown here is derived from an EMBL/GenBank/DDBJ whole genome shotgun (WGS) entry which is preliminary data.</text>
</comment>
<keyword evidence="2" id="KW-1185">Reference proteome</keyword>
<reference evidence="1 2" key="1">
    <citation type="submission" date="2013-08" db="EMBL/GenBank/DDBJ databases">
        <title>The genome sequence of Skermanella stibiiresistens.</title>
        <authorList>
            <person name="Zhu W."/>
            <person name="Wang G."/>
        </authorList>
    </citation>
    <scope>NUCLEOTIDE SEQUENCE [LARGE SCALE GENOMIC DNA]</scope>
    <source>
        <strain evidence="1 2">SB22</strain>
    </source>
</reference>
<gene>
    <name evidence="1" type="ORF">N825_22875</name>
</gene>
<accession>W9GT54</accession>
<protein>
    <submittedName>
        <fullName evidence="1">Uncharacterized protein</fullName>
    </submittedName>
</protein>
<sequence>MENDAALLALGVSLVTDMAIKEAKSFIEREVKMYEASFSARAAGQFYREDGELRYLCFRMSRSVADIKEPVFDFYGKFELSPDAAAVHAIPLYLNYSHTKARTGSGGRFVSNMILTIETVWMDERKDVRAVKETAFTSNINFGQLSLDKPALRLNGVDESAASTWFPSVPRSVLIDDQGKVSHRGDGNFTITATVFETAAAKDVMAQLLKVVQENEEAIRRESTSLFSGD</sequence>
<organism evidence="1 2">
    <name type="scientific">Skermanella stibiiresistens SB22</name>
    <dbReference type="NCBI Taxonomy" id="1385369"/>
    <lineage>
        <taxon>Bacteria</taxon>
        <taxon>Pseudomonadati</taxon>
        <taxon>Pseudomonadota</taxon>
        <taxon>Alphaproteobacteria</taxon>
        <taxon>Rhodospirillales</taxon>
        <taxon>Azospirillaceae</taxon>
        <taxon>Skermanella</taxon>
    </lineage>
</organism>
<dbReference type="STRING" id="1385369.N825_22875"/>
<dbReference type="AlphaFoldDB" id="W9GT54"/>
<name>W9GT54_9PROT</name>